<keyword evidence="1" id="KW-0812">Transmembrane</keyword>
<gene>
    <name evidence="2" type="ORF">FAZ69_23410</name>
</gene>
<name>A0A4V5PJB2_9BURK</name>
<dbReference type="EMBL" id="SWJE01000014">
    <property type="protein sequence ID" value="TKC83440.1"/>
    <property type="molecule type" value="Genomic_DNA"/>
</dbReference>
<dbReference type="AlphaFoldDB" id="A0A4V5PJB2"/>
<accession>A0A4V5PJB2</accession>
<keyword evidence="1" id="KW-1133">Transmembrane helix</keyword>
<evidence type="ECO:0000313" key="2">
    <source>
        <dbReference type="EMBL" id="TKC83440.1"/>
    </source>
</evidence>
<organism evidence="2 3">
    <name type="scientific">Trinickia terrae</name>
    <dbReference type="NCBI Taxonomy" id="2571161"/>
    <lineage>
        <taxon>Bacteria</taxon>
        <taxon>Pseudomonadati</taxon>
        <taxon>Pseudomonadota</taxon>
        <taxon>Betaproteobacteria</taxon>
        <taxon>Burkholderiales</taxon>
        <taxon>Burkholderiaceae</taxon>
        <taxon>Trinickia</taxon>
    </lineage>
</organism>
<comment type="caution">
    <text evidence="2">The sequence shown here is derived from an EMBL/GenBank/DDBJ whole genome shotgun (WGS) entry which is preliminary data.</text>
</comment>
<evidence type="ECO:0000313" key="3">
    <source>
        <dbReference type="Proteomes" id="UP000305539"/>
    </source>
</evidence>
<proteinExistence type="predicted"/>
<keyword evidence="3" id="KW-1185">Reference proteome</keyword>
<reference evidence="2 3" key="1">
    <citation type="submission" date="2019-04" db="EMBL/GenBank/DDBJ databases">
        <title>Trinickia sp. 7GSK02, isolated from subtropical forest soil.</title>
        <authorList>
            <person name="Gao Z.-H."/>
            <person name="Qiu L.-H."/>
        </authorList>
    </citation>
    <scope>NUCLEOTIDE SEQUENCE [LARGE SCALE GENOMIC DNA]</scope>
    <source>
        <strain evidence="2 3">7GSK02</strain>
    </source>
</reference>
<keyword evidence="1" id="KW-0472">Membrane</keyword>
<dbReference type="Proteomes" id="UP000305539">
    <property type="component" value="Unassembled WGS sequence"/>
</dbReference>
<protein>
    <submittedName>
        <fullName evidence="2">Uncharacterized protein</fullName>
    </submittedName>
</protein>
<evidence type="ECO:0000256" key="1">
    <source>
        <dbReference type="SAM" id="Phobius"/>
    </source>
</evidence>
<feature type="transmembrane region" description="Helical" evidence="1">
    <location>
        <begin position="40"/>
        <end position="61"/>
    </location>
</feature>
<feature type="transmembrane region" description="Helical" evidence="1">
    <location>
        <begin position="6"/>
        <end position="28"/>
    </location>
</feature>
<dbReference type="RefSeq" id="WP_136897482.1">
    <property type="nucleotide sequence ID" value="NZ_SWJE01000014.1"/>
</dbReference>
<sequence>MKDYVFGIGVLLMLSFSFAGLSFAAAGVLRRFEQLRHGSLLSLAVAASALVALIVALAWSVPPRG</sequence>